<feature type="transmembrane region" description="Helical" evidence="1">
    <location>
        <begin position="46"/>
        <end position="73"/>
    </location>
</feature>
<feature type="transmembrane region" description="Helical" evidence="1">
    <location>
        <begin position="163"/>
        <end position="187"/>
    </location>
</feature>
<keyword evidence="1" id="KW-1133">Transmembrane helix</keyword>
<dbReference type="Proteomes" id="UP000237104">
    <property type="component" value="Unassembled WGS sequence"/>
</dbReference>
<proteinExistence type="predicted"/>
<dbReference type="EMBL" id="PPXF01000037">
    <property type="protein sequence ID" value="POH66390.1"/>
    <property type="molecule type" value="Genomic_DNA"/>
</dbReference>
<dbReference type="AlphaFoldDB" id="A0A2S3ZG79"/>
<sequence>MSPIRRTAILAGALFLLTEVGAIVGRLLYTPVLNTPGYVLGTGRDPMVAVGVLFEVLLVIAVVGTGVVLFPVLRRQSPTLALAYLAARILEAAIILVGTLSLLTVLMLRQQPPSVDDSALEAVAAALLALQDGTLLFGPGFALGIGSILLATLMFTSRLVPRAIAVLGLVGGAIITLSTVLVIFGLYGQFSPTGLLVALPVFAWEVSLALWLILKGFNTDAVERMQQRRVGADPVGVTS</sequence>
<feature type="transmembrane region" description="Helical" evidence="1">
    <location>
        <begin position="193"/>
        <end position="214"/>
    </location>
</feature>
<reference evidence="2 3" key="1">
    <citation type="submission" date="2018-01" db="EMBL/GenBank/DDBJ databases">
        <title>Cryobacterium sp. nov., from glaciers in China.</title>
        <authorList>
            <person name="Liu Q."/>
            <person name="Xin Y.-H."/>
        </authorList>
    </citation>
    <scope>NUCLEOTIDE SEQUENCE [LARGE SCALE GENOMIC DNA]</scope>
    <source>
        <strain evidence="2 3">TMB1-8</strain>
    </source>
</reference>
<keyword evidence="1" id="KW-0472">Membrane</keyword>
<comment type="caution">
    <text evidence="2">The sequence shown here is derived from an EMBL/GenBank/DDBJ whole genome shotgun (WGS) entry which is preliminary data.</text>
</comment>
<dbReference type="Pfam" id="PF14329">
    <property type="entry name" value="DUF4386"/>
    <property type="match status" value="1"/>
</dbReference>
<dbReference type="OrthoDB" id="1176146at2"/>
<gene>
    <name evidence="2" type="ORF">C3B59_08140</name>
</gene>
<organism evidence="2 3">
    <name type="scientific">Cryobacterium zongtaii</name>
    <dbReference type="NCBI Taxonomy" id="1259217"/>
    <lineage>
        <taxon>Bacteria</taxon>
        <taxon>Bacillati</taxon>
        <taxon>Actinomycetota</taxon>
        <taxon>Actinomycetes</taxon>
        <taxon>Micrococcales</taxon>
        <taxon>Microbacteriaceae</taxon>
        <taxon>Cryobacterium</taxon>
    </lineage>
</organism>
<dbReference type="RefSeq" id="WP_103430849.1">
    <property type="nucleotide sequence ID" value="NZ_PPXF01000037.1"/>
</dbReference>
<feature type="transmembrane region" description="Helical" evidence="1">
    <location>
        <begin position="85"/>
        <end position="108"/>
    </location>
</feature>
<evidence type="ECO:0000313" key="3">
    <source>
        <dbReference type="Proteomes" id="UP000237104"/>
    </source>
</evidence>
<feature type="transmembrane region" description="Helical" evidence="1">
    <location>
        <begin position="136"/>
        <end position="156"/>
    </location>
</feature>
<keyword evidence="1" id="KW-0812">Transmembrane</keyword>
<evidence type="ECO:0000256" key="1">
    <source>
        <dbReference type="SAM" id="Phobius"/>
    </source>
</evidence>
<protein>
    <submittedName>
        <fullName evidence="2">DUF4386 domain-containing protein</fullName>
    </submittedName>
</protein>
<accession>A0A2S3ZG79</accession>
<name>A0A2S3ZG79_9MICO</name>
<dbReference type="InterPro" id="IPR025495">
    <property type="entry name" value="DUF4386"/>
</dbReference>
<evidence type="ECO:0000313" key="2">
    <source>
        <dbReference type="EMBL" id="POH66390.1"/>
    </source>
</evidence>